<dbReference type="PROSITE" id="PS50231">
    <property type="entry name" value="RICIN_B_LECTIN"/>
    <property type="match status" value="1"/>
</dbReference>
<dbReference type="RefSeq" id="WP_159671710.1">
    <property type="nucleotide sequence ID" value="NZ_JACMHY010000005.1"/>
</dbReference>
<feature type="compositionally biased region" description="Pro residues" evidence="1">
    <location>
        <begin position="1"/>
        <end position="10"/>
    </location>
</feature>
<dbReference type="SMART" id="SM00458">
    <property type="entry name" value="RICIN"/>
    <property type="match status" value="1"/>
</dbReference>
<evidence type="ECO:0000259" key="2">
    <source>
        <dbReference type="SMART" id="SM00458"/>
    </source>
</evidence>
<feature type="compositionally biased region" description="Low complexity" evidence="1">
    <location>
        <begin position="309"/>
        <end position="329"/>
    </location>
</feature>
<dbReference type="InterPro" id="IPR035992">
    <property type="entry name" value="Ricin_B-like_lectins"/>
</dbReference>
<accession>A0A7X1LSE5</accession>
<reference evidence="3 4" key="1">
    <citation type="submission" date="2020-08" db="EMBL/GenBank/DDBJ databases">
        <title>Whole-Genome Sequence of French Clinical Streptomyces mexicanus Strain Q0842.</title>
        <authorList>
            <person name="Boxberger M."/>
            <person name="La Scola B."/>
        </authorList>
    </citation>
    <scope>NUCLEOTIDE SEQUENCE [LARGE SCALE GENOMIC DNA]</scope>
    <source>
        <strain evidence="3 4">Marseille-Q0842</strain>
    </source>
</reference>
<keyword evidence="3" id="KW-0430">Lectin</keyword>
<dbReference type="AlphaFoldDB" id="A0A7X1LSE5"/>
<feature type="compositionally biased region" description="Low complexity" evidence="1">
    <location>
        <begin position="358"/>
        <end position="367"/>
    </location>
</feature>
<dbReference type="OrthoDB" id="4175653at2"/>
<keyword evidence="4" id="KW-1185">Reference proteome</keyword>
<feature type="compositionally biased region" description="Basic and acidic residues" evidence="1">
    <location>
        <begin position="330"/>
        <end position="344"/>
    </location>
</feature>
<dbReference type="Gene3D" id="2.80.10.50">
    <property type="match status" value="2"/>
</dbReference>
<organism evidence="3 4">
    <name type="scientific">Streptomyces mexicanus</name>
    <dbReference type="NCBI Taxonomy" id="178566"/>
    <lineage>
        <taxon>Bacteria</taxon>
        <taxon>Bacillati</taxon>
        <taxon>Actinomycetota</taxon>
        <taxon>Actinomycetes</taxon>
        <taxon>Kitasatosporales</taxon>
        <taxon>Streptomycetaceae</taxon>
        <taxon>Streptomyces</taxon>
    </lineage>
</organism>
<feature type="compositionally biased region" description="Low complexity" evidence="1">
    <location>
        <begin position="105"/>
        <end position="170"/>
    </location>
</feature>
<dbReference type="EMBL" id="JACMHY010000005">
    <property type="protein sequence ID" value="MBC2866306.1"/>
    <property type="molecule type" value="Genomic_DNA"/>
</dbReference>
<dbReference type="InterPro" id="IPR000772">
    <property type="entry name" value="Ricin_B_lectin"/>
</dbReference>
<dbReference type="GO" id="GO:0030246">
    <property type="term" value="F:carbohydrate binding"/>
    <property type="evidence" value="ECO:0007669"/>
    <property type="project" value="UniProtKB-KW"/>
</dbReference>
<gene>
    <name evidence="3" type="ORF">H1R13_15315</name>
</gene>
<feature type="compositionally biased region" description="Low complexity" evidence="1">
    <location>
        <begin position="188"/>
        <end position="208"/>
    </location>
</feature>
<proteinExistence type="predicted"/>
<feature type="compositionally biased region" description="Low complexity" evidence="1">
    <location>
        <begin position="375"/>
        <end position="385"/>
    </location>
</feature>
<feature type="region of interest" description="Disordered" evidence="1">
    <location>
        <begin position="260"/>
        <end position="396"/>
    </location>
</feature>
<name>A0A7X1LSE5_9ACTN</name>
<feature type="compositionally biased region" description="Polar residues" evidence="1">
    <location>
        <begin position="171"/>
        <end position="187"/>
    </location>
</feature>
<dbReference type="SUPFAM" id="SSF50370">
    <property type="entry name" value="Ricin B-like lectins"/>
    <property type="match status" value="1"/>
</dbReference>
<comment type="caution">
    <text evidence="3">The sequence shown here is derived from an EMBL/GenBank/DDBJ whole genome shotgun (WGS) entry which is preliminary data.</text>
</comment>
<evidence type="ECO:0000256" key="1">
    <source>
        <dbReference type="SAM" id="MobiDB-lite"/>
    </source>
</evidence>
<dbReference type="Pfam" id="PF00652">
    <property type="entry name" value="Ricin_B_lectin"/>
    <property type="match status" value="1"/>
</dbReference>
<evidence type="ECO:0000313" key="3">
    <source>
        <dbReference type="EMBL" id="MBC2866306.1"/>
    </source>
</evidence>
<sequence length="520" mass="51751">MTLSPQPPARPSAAVRRTGGTPEPDGTGADAVEPDGTKPHGTAPDAVEPDGTEPNTKAGAAGPRVVAGSGEPSEETEARTVPDGPEAEPSPDGPGTEPAYDEVEAGAPGTAPGARAVGRAASGAAGAAAATAALGGAAAPGQAATSEQAATPDGTTPSAQAATSQQTATPDRTTSSQEPATPDTTTPSQETATAEKTAAPKTQKKASAVTKSRLPAHLRTMTATAGRPPAEAAPLARPGRAALVGAAVAGALLVSVPFLLLGGGDDHRPARSENAPGTVLGGEDGRSEPGAYSVASPDTDKSPEAKTASPNSVHRSSSPSAPTAPASAEARAKDDEPAGAKKDSGTSSATGTKKKSSGDSSGSSGSKTKQHKPSTDSGTTTTGTTKPRLTLNGPVSFRGHQSGRCLDVPASQFTDGKPLQLWDCNGADAQKWRLASDGTIRSGGNASLCLDVAGASFNNGTTIQLAWCNGNIAQQFTLNERNDLVNTAVGMCVGAQGGDLHARIQLFTCNGQDNQKWSFA</sequence>
<protein>
    <submittedName>
        <fullName evidence="3">Ricin-type beta-trefoil lectin domain protein</fullName>
    </submittedName>
</protein>
<feature type="region of interest" description="Disordered" evidence="1">
    <location>
        <begin position="1"/>
        <end position="233"/>
    </location>
</feature>
<evidence type="ECO:0000313" key="4">
    <source>
        <dbReference type="Proteomes" id="UP000517694"/>
    </source>
</evidence>
<dbReference type="Proteomes" id="UP000517694">
    <property type="component" value="Unassembled WGS sequence"/>
</dbReference>
<feature type="domain" description="Ricin B lectin" evidence="2">
    <location>
        <begin position="392"/>
        <end position="520"/>
    </location>
</feature>